<dbReference type="Proteomes" id="UP000054624">
    <property type="component" value="Unassembled WGS sequence"/>
</dbReference>
<keyword evidence="1" id="KW-0805">Transcription regulation</keyword>
<dbReference type="InterPro" id="IPR014757">
    <property type="entry name" value="Tscrpt_reg_IclR_C"/>
</dbReference>
<reference evidence="7" key="1">
    <citation type="submission" date="2016-01" db="EMBL/GenBank/DDBJ databases">
        <authorList>
            <person name="Peeters Charlotte."/>
        </authorList>
    </citation>
    <scope>NUCLEOTIDE SEQUENCE [LARGE SCALE GENOMIC DNA]</scope>
</reference>
<evidence type="ECO:0000313" key="6">
    <source>
        <dbReference type="EMBL" id="SAK61188.1"/>
    </source>
</evidence>
<dbReference type="InterPro" id="IPR005471">
    <property type="entry name" value="Tscrpt_reg_IclR_N"/>
</dbReference>
<evidence type="ECO:0000256" key="3">
    <source>
        <dbReference type="ARBA" id="ARBA00023163"/>
    </source>
</evidence>
<dbReference type="GO" id="GO:0003677">
    <property type="term" value="F:DNA binding"/>
    <property type="evidence" value="ECO:0007669"/>
    <property type="project" value="UniProtKB-KW"/>
</dbReference>
<accession>A0A158ATB5</accession>
<dbReference type="InterPro" id="IPR050707">
    <property type="entry name" value="HTH_MetabolicPath_Reg"/>
</dbReference>
<keyword evidence="3" id="KW-0804">Transcription</keyword>
<dbReference type="PROSITE" id="PS51077">
    <property type="entry name" value="HTH_ICLR"/>
    <property type="match status" value="1"/>
</dbReference>
<dbReference type="Gene3D" id="3.30.450.40">
    <property type="match status" value="1"/>
</dbReference>
<feature type="domain" description="HTH iclR-type" evidence="4">
    <location>
        <begin position="35"/>
        <end position="97"/>
    </location>
</feature>
<evidence type="ECO:0000259" key="5">
    <source>
        <dbReference type="PROSITE" id="PS51078"/>
    </source>
</evidence>
<evidence type="ECO:0000256" key="1">
    <source>
        <dbReference type="ARBA" id="ARBA00023015"/>
    </source>
</evidence>
<dbReference type="RefSeq" id="WP_096031302.1">
    <property type="nucleotide sequence ID" value="NZ_FCOI02000008.1"/>
</dbReference>
<dbReference type="InterPro" id="IPR029016">
    <property type="entry name" value="GAF-like_dom_sf"/>
</dbReference>
<dbReference type="PANTHER" id="PTHR30136:SF33">
    <property type="entry name" value="TRANSCRIPTIONAL REGULATORY PROTEIN"/>
    <property type="match status" value="1"/>
</dbReference>
<dbReference type="SUPFAM" id="SSF46785">
    <property type="entry name" value="Winged helix' DNA-binding domain"/>
    <property type="match status" value="1"/>
</dbReference>
<dbReference type="PANTHER" id="PTHR30136">
    <property type="entry name" value="HELIX-TURN-HELIX TRANSCRIPTIONAL REGULATOR, ICLR FAMILY"/>
    <property type="match status" value="1"/>
</dbReference>
<dbReference type="STRING" id="1777137.AWB76_03036"/>
<keyword evidence="2" id="KW-0238">DNA-binding</keyword>
<sequence length="282" mass="31211">MISRHPTETEPPASDYADSKVRYVPEEFEGDRQFATTLARGLDILQCFTPRESQLGNAELAARTGMTKATISRFTYTLTRLGYLRVNRLNNKFQLGSAVLSLGYPLLASLTVRQIARPSMRELANQVRGSVSLGMRDRLNIVYLESSRSATPLGLPADIGLSYPIVRTAMGRALLAAMPRDRREAALNEISVKTPEDWETFRERVMSAIDYFHERGFCASFGDLRREVHAVAVPMKPAADGEILVFNCGVPSYLLRDGQLEGEIGPRLVAMVRALEGAMGVV</sequence>
<organism evidence="6 7">
    <name type="scientific">Caballeronia temeraria</name>
    <dbReference type="NCBI Taxonomy" id="1777137"/>
    <lineage>
        <taxon>Bacteria</taxon>
        <taxon>Pseudomonadati</taxon>
        <taxon>Pseudomonadota</taxon>
        <taxon>Betaproteobacteria</taxon>
        <taxon>Burkholderiales</taxon>
        <taxon>Burkholderiaceae</taxon>
        <taxon>Caballeronia</taxon>
    </lineage>
</organism>
<dbReference type="InterPro" id="IPR036390">
    <property type="entry name" value="WH_DNA-bd_sf"/>
</dbReference>
<dbReference type="EMBL" id="FCOI02000008">
    <property type="protein sequence ID" value="SAK61188.1"/>
    <property type="molecule type" value="Genomic_DNA"/>
</dbReference>
<dbReference type="AlphaFoldDB" id="A0A158ATB5"/>
<proteinExistence type="predicted"/>
<dbReference type="SMART" id="SM00346">
    <property type="entry name" value="HTH_ICLR"/>
    <property type="match status" value="1"/>
</dbReference>
<evidence type="ECO:0000259" key="4">
    <source>
        <dbReference type="PROSITE" id="PS51077"/>
    </source>
</evidence>
<dbReference type="Pfam" id="PF09339">
    <property type="entry name" value="HTH_IclR"/>
    <property type="match status" value="1"/>
</dbReference>
<evidence type="ECO:0000256" key="2">
    <source>
        <dbReference type="ARBA" id="ARBA00023125"/>
    </source>
</evidence>
<dbReference type="Gene3D" id="1.10.10.10">
    <property type="entry name" value="Winged helix-like DNA-binding domain superfamily/Winged helix DNA-binding domain"/>
    <property type="match status" value="1"/>
</dbReference>
<name>A0A158ATB5_9BURK</name>
<dbReference type="GO" id="GO:0003700">
    <property type="term" value="F:DNA-binding transcription factor activity"/>
    <property type="evidence" value="ECO:0007669"/>
    <property type="project" value="TreeGrafter"/>
</dbReference>
<dbReference type="Pfam" id="PF01614">
    <property type="entry name" value="IclR_C"/>
    <property type="match status" value="1"/>
</dbReference>
<protein>
    <submittedName>
        <fullName evidence="6">IclR family transcriptional regulator</fullName>
    </submittedName>
</protein>
<gene>
    <name evidence="6" type="ORF">AWB76_03036</name>
</gene>
<dbReference type="GO" id="GO:0045892">
    <property type="term" value="P:negative regulation of DNA-templated transcription"/>
    <property type="evidence" value="ECO:0007669"/>
    <property type="project" value="TreeGrafter"/>
</dbReference>
<dbReference type="SUPFAM" id="SSF55781">
    <property type="entry name" value="GAF domain-like"/>
    <property type="match status" value="1"/>
</dbReference>
<dbReference type="PROSITE" id="PS51078">
    <property type="entry name" value="ICLR_ED"/>
    <property type="match status" value="1"/>
</dbReference>
<keyword evidence="7" id="KW-1185">Reference proteome</keyword>
<feature type="domain" description="IclR-ED" evidence="5">
    <location>
        <begin position="98"/>
        <end position="281"/>
    </location>
</feature>
<dbReference type="OrthoDB" id="5401369at2"/>
<evidence type="ECO:0000313" key="7">
    <source>
        <dbReference type="Proteomes" id="UP000054624"/>
    </source>
</evidence>
<dbReference type="InterPro" id="IPR036388">
    <property type="entry name" value="WH-like_DNA-bd_sf"/>
</dbReference>